<dbReference type="RefSeq" id="WP_048692725.1">
    <property type="nucleotide sequence ID" value="NZ_KQ130492.1"/>
</dbReference>
<dbReference type="SUPFAM" id="SSF54523">
    <property type="entry name" value="Pili subunits"/>
    <property type="match status" value="1"/>
</dbReference>
<keyword evidence="1" id="KW-0472">Membrane</keyword>
<dbReference type="InterPro" id="IPR012902">
    <property type="entry name" value="N_methyl_site"/>
</dbReference>
<dbReference type="GO" id="GO:0043683">
    <property type="term" value="P:type IV pilus assembly"/>
    <property type="evidence" value="ECO:0007669"/>
    <property type="project" value="InterPro"/>
</dbReference>
<dbReference type="Pfam" id="PF07963">
    <property type="entry name" value="N_methyl"/>
    <property type="match status" value="1"/>
</dbReference>
<evidence type="ECO:0000256" key="1">
    <source>
        <dbReference type="SAM" id="Phobius"/>
    </source>
</evidence>
<dbReference type="Gene3D" id="3.30.700.10">
    <property type="entry name" value="Glycoprotein, Type 4 Pilin"/>
    <property type="match status" value="1"/>
</dbReference>
<reference evidence="2 3" key="1">
    <citation type="submission" date="2015-04" db="EMBL/GenBank/DDBJ databases">
        <title>Draft Genome Sequence of the Novel Agar-Digesting Marine Bacterium Q1.</title>
        <authorList>
            <person name="Li Y."/>
            <person name="Li D."/>
            <person name="Chen G."/>
            <person name="Du Z."/>
        </authorList>
    </citation>
    <scope>NUCLEOTIDE SEQUENCE [LARGE SCALE GENOMIC DNA]</scope>
    <source>
        <strain evidence="2 3">Q1</strain>
    </source>
</reference>
<dbReference type="Pfam" id="PF16732">
    <property type="entry name" value="ComP_DUS"/>
    <property type="match status" value="1"/>
</dbReference>
<evidence type="ECO:0000313" key="3">
    <source>
        <dbReference type="Proteomes" id="UP000037600"/>
    </source>
</evidence>
<dbReference type="OrthoDB" id="5296638at2"/>
<sequence length="147" mass="16574">MKKQNKIMGFTLVELMISVGILGILVMFAYPAYVNYFAQSYRADVLRELVRAVNRQEEYFADQLTYTDSMTNLGFSADPYTVDTGMYTIDVVVTESTDLTAEFLLRATASSQQLSNDENCKTISINHLGEKTATDVNNNDSTNDCWF</sequence>
<evidence type="ECO:0000313" key="2">
    <source>
        <dbReference type="EMBL" id="KMT64889.1"/>
    </source>
</evidence>
<comment type="caution">
    <text evidence="2">The sequence shown here is derived from an EMBL/GenBank/DDBJ whole genome shotgun (WGS) entry which is preliminary data.</text>
</comment>
<keyword evidence="1" id="KW-1133">Transmembrane helix</keyword>
<proteinExistence type="predicted"/>
<dbReference type="EMBL" id="LAZL01000018">
    <property type="protein sequence ID" value="KMT64889.1"/>
    <property type="molecule type" value="Genomic_DNA"/>
</dbReference>
<keyword evidence="1" id="KW-0812">Transmembrane</keyword>
<dbReference type="Proteomes" id="UP000037600">
    <property type="component" value="Unassembled WGS sequence"/>
</dbReference>
<dbReference type="InterPro" id="IPR031982">
    <property type="entry name" value="PilE-like"/>
</dbReference>
<accession>A0A0J8GUA2</accession>
<dbReference type="NCBIfam" id="TIGR02532">
    <property type="entry name" value="IV_pilin_GFxxxE"/>
    <property type="match status" value="1"/>
</dbReference>
<dbReference type="InterPro" id="IPR045584">
    <property type="entry name" value="Pilin-like"/>
</dbReference>
<feature type="transmembrane region" description="Helical" evidence="1">
    <location>
        <begin position="12"/>
        <end position="33"/>
    </location>
</feature>
<protein>
    <submittedName>
        <fullName evidence="2">Uncharacterized protein</fullName>
    </submittedName>
</protein>
<gene>
    <name evidence="2" type="ORF">XM47_11805</name>
</gene>
<name>A0A0J8GUA2_9ALTE</name>
<organism evidence="2 3">
    <name type="scientific">Catenovulum maritimum</name>
    <dbReference type="NCBI Taxonomy" id="1513271"/>
    <lineage>
        <taxon>Bacteria</taxon>
        <taxon>Pseudomonadati</taxon>
        <taxon>Pseudomonadota</taxon>
        <taxon>Gammaproteobacteria</taxon>
        <taxon>Alteromonadales</taxon>
        <taxon>Alteromonadaceae</taxon>
        <taxon>Catenovulum</taxon>
    </lineage>
</organism>
<dbReference type="AlphaFoldDB" id="A0A0J8GUA2"/>
<keyword evidence="3" id="KW-1185">Reference proteome</keyword>
<dbReference type="STRING" id="1513271.XM47_11805"/>